<organism evidence="2">
    <name type="scientific">Timema bartmani</name>
    <dbReference type="NCBI Taxonomy" id="61472"/>
    <lineage>
        <taxon>Eukaryota</taxon>
        <taxon>Metazoa</taxon>
        <taxon>Ecdysozoa</taxon>
        <taxon>Arthropoda</taxon>
        <taxon>Hexapoda</taxon>
        <taxon>Insecta</taxon>
        <taxon>Pterygota</taxon>
        <taxon>Neoptera</taxon>
        <taxon>Polyneoptera</taxon>
        <taxon>Phasmatodea</taxon>
        <taxon>Timematodea</taxon>
        <taxon>Timematoidea</taxon>
        <taxon>Timematidae</taxon>
        <taxon>Timema</taxon>
    </lineage>
</organism>
<proteinExistence type="predicted"/>
<keyword evidence="1" id="KW-0472">Membrane</keyword>
<evidence type="ECO:0000256" key="1">
    <source>
        <dbReference type="SAM" id="Phobius"/>
    </source>
</evidence>
<protein>
    <submittedName>
        <fullName evidence="2">Uncharacterized protein</fullName>
    </submittedName>
</protein>
<dbReference type="EMBL" id="OD565357">
    <property type="protein sequence ID" value="CAD7441570.1"/>
    <property type="molecule type" value="Genomic_DNA"/>
</dbReference>
<keyword evidence="1" id="KW-0812">Transmembrane</keyword>
<gene>
    <name evidence="2" type="ORF">TBIB3V08_LOCUS4034</name>
</gene>
<keyword evidence="1" id="KW-1133">Transmembrane helix</keyword>
<feature type="transmembrane region" description="Helical" evidence="1">
    <location>
        <begin position="80"/>
        <end position="105"/>
    </location>
</feature>
<name>A0A7R9EWY2_9NEOP</name>
<accession>A0A7R9EWY2</accession>
<dbReference type="AlphaFoldDB" id="A0A7R9EWY2"/>
<reference evidence="2" key="1">
    <citation type="submission" date="2020-11" db="EMBL/GenBank/DDBJ databases">
        <authorList>
            <person name="Tran Van P."/>
        </authorList>
    </citation>
    <scope>NUCLEOTIDE SEQUENCE</scope>
</reference>
<evidence type="ECO:0000313" key="2">
    <source>
        <dbReference type="EMBL" id="CAD7441570.1"/>
    </source>
</evidence>
<sequence>MRGSDNAISDIWFAHSCTVLMAGHNSCTWPSHPRRGSKRVLDVPVGTRTSSTLLRLHHYDMCPSLCDKAVDEQVFNTFQIIIYSLIGVCLFVIVVLCALVAYLFIRLHRLEKVAKPQKHAFHNEGIQPEEELAKRGFSIYKGPGKVWEILPPDIRQQEEMASPVSAGRWTLKELRHNPGITLNQRGP</sequence>